<proteinExistence type="inferred from homology"/>
<evidence type="ECO:0000313" key="13">
    <source>
        <dbReference type="Proteomes" id="UP000053820"/>
    </source>
</evidence>
<evidence type="ECO:0000256" key="5">
    <source>
        <dbReference type="ARBA" id="ARBA00022857"/>
    </source>
</evidence>
<keyword evidence="5 9" id="KW-0521">NADP</keyword>
<feature type="transmembrane region" description="Helical" evidence="9">
    <location>
        <begin position="12"/>
        <end position="34"/>
    </location>
</feature>
<evidence type="ECO:0000256" key="10">
    <source>
        <dbReference type="SAM" id="MobiDB-lite"/>
    </source>
</evidence>
<feature type="domain" description="SSD" evidence="11">
    <location>
        <begin position="244"/>
        <end position="416"/>
    </location>
</feature>
<dbReference type="InterPro" id="IPR023282">
    <property type="entry name" value="HMG_CoA_Rdtase_N"/>
</dbReference>
<dbReference type="NCBIfam" id="TIGR00533">
    <property type="entry name" value="HMG_CoA_R_NADP"/>
    <property type="match status" value="1"/>
</dbReference>
<dbReference type="InterPro" id="IPR023074">
    <property type="entry name" value="HMG_CoA_Rdtase_cat_sf"/>
</dbReference>
<comment type="subcellular location">
    <subcellularLocation>
        <location evidence="1 9">Endoplasmic reticulum membrane</location>
        <topology evidence="1 9">Multi-pass membrane protein</topology>
    </subcellularLocation>
</comment>
<evidence type="ECO:0000256" key="2">
    <source>
        <dbReference type="ARBA" id="ARBA00007661"/>
    </source>
</evidence>
<dbReference type="FunFam" id="3.90.770.10:FF:000001">
    <property type="entry name" value="3-hydroxy-3-methylglutaryl coenzyme A reductase"/>
    <property type="match status" value="1"/>
</dbReference>
<dbReference type="Gene3D" id="1.10.3270.10">
    <property type="entry name" value="HMGR, N-terminal domain"/>
    <property type="match status" value="1"/>
</dbReference>
<dbReference type="HOGENOM" id="CLU_001734_1_1_1"/>
<feature type="region of interest" description="Disordered" evidence="10">
    <location>
        <begin position="1220"/>
        <end position="1250"/>
    </location>
</feature>
<sequence length="1250" mass="134491">MRALLLPLTGRAVFSPIETIVFFSIIGTLAYFHVLSAIKHSAFFAPTFPSTLRTAHTLLRDGEWVGVDEDWYKLRAAGPDSRPVELQQVIFSLDPAPVQSVETDITSSYPDLTYLASSVSNLTTHISNKFLTRSGETYSSLCYHTAGSPVSSEVGAGCFTAVSRAGPRSQTVTLSFTAGAREGFVDALKAQTSFSTDSFGVKYRIEGLEAETIGDMKSGKWIAYAARALVVRFWELAKKADSLDILLVLAGYVLMHASFIRLFLSSRALGSNFWLSTAIVSSSILAFMLALPLSHYLQIPLDPISLTEALPFLVCTVGFDKPLRLARAVFNHPHLTTPVKEGRWRNQMKPAGEVVYEAMQGSGNVILRDYALEIAVLAMGANSKVGGLKEFCALAALSLTLDCILFGTFYSAILTIMVEVRRIQTAREMTRSRSSNNLTAEGTVSALVRSSQAQEDNSLRHKISETLLGTKGSMLRPKNSPPPESKEENPVARLKLLLIASFLTLHILNFTTTLTPTTISRYETQSSLHPFSDYRLESRKVDITSPAIVSVLDSLAALHSTEINANSSSIDILVKVPPPVYIRVVPPGPERPRALFRSSEMIENFMSAWTRLVGDPVLSKWIVFVLAVSVALNGYLLKGIAEGAIRGMQPQNVRFLSVGGIKRDRDVDDKFITPEAETTAVRRRPAFALGAPKAKPGDSDASDTPSSIPSPVAETKPIVAPVAIPANRDNGVPAFLLDMKLRAQPIAIMDKDSRDNLPVRSLEECIDIFENGPRPVQAALATLNDEEVILLAQNGKIAAYALEKVLGDLERAVGIRRALISRATPTRTLEYSDVPMSNYDYSRVLGACCENVIGYIPIPLGVAGPLKIDGEQVHIPMATAEGTLVASTSRGCKALNAGGGVTTVLTNDAMTRGPAIDFPSIVMAAKAKAWVDSEEGYNIIREAFESTSRFAKLQRLKTAMAGRTLFVRFATTTGDAMGMNMISKGTEKALEVMQKEFPEMVTLALSGNYCTDKKPAAINWIEGRGKSIVAEAVIPGKVVKTVLKTTVEALCNLNIKKNLVGSAMAGSIGGFNAHAANILTAIFLATGQDPAQNVESSNCMTLMEPINDGEDLLMTVSMPSIEVGTVGGGTVLAPQGAVLEMLGIKGAHASTPGHNAQRLARIIAASVMAGELSLLSALAAGHLVRAHLVHNRSQANTPNSSRPVTPGLIASDVVWEQRTAEKSLGLPQRPPLTTSSSTTSLPPYSEAKQQ</sequence>
<dbReference type="PROSITE" id="PS00318">
    <property type="entry name" value="HMG_COA_REDUCTASE_2"/>
    <property type="match status" value="1"/>
</dbReference>
<keyword evidence="13" id="KW-1185">Reference proteome</keyword>
<dbReference type="OrthoDB" id="310654at2759"/>
<keyword evidence="4 9" id="KW-0256">Endoplasmic reticulum</keyword>
<dbReference type="EC" id="1.1.1.34" evidence="9"/>
<dbReference type="InterPro" id="IPR004554">
    <property type="entry name" value="HMG_CoA_Rdtase_eu_arc"/>
</dbReference>
<dbReference type="FunFam" id="1.10.3270.10:FF:000001">
    <property type="entry name" value="3-hydroxy-3-methylglutaryl coenzyme A reductase"/>
    <property type="match status" value="1"/>
</dbReference>
<dbReference type="GO" id="GO:0008299">
    <property type="term" value="P:isoprenoid biosynthetic process"/>
    <property type="evidence" value="ECO:0007669"/>
    <property type="project" value="InterPro"/>
</dbReference>
<dbReference type="PROSITE" id="PS00066">
    <property type="entry name" value="HMG_COA_REDUCTASE_1"/>
    <property type="match status" value="1"/>
</dbReference>
<keyword evidence="6 9" id="KW-1133">Transmembrane helix</keyword>
<dbReference type="GO" id="GO:0004420">
    <property type="term" value="F:hydroxymethylglutaryl-CoA reductase (NADPH) activity"/>
    <property type="evidence" value="ECO:0007669"/>
    <property type="project" value="UniProtKB-EC"/>
</dbReference>
<comment type="pathway">
    <text evidence="9">Metabolic intermediate biosynthesis; (R)-mevalonate biosynthesis; (R)-mevalonate from acetyl-CoA: step 3/3.</text>
</comment>
<evidence type="ECO:0000256" key="4">
    <source>
        <dbReference type="ARBA" id="ARBA00022824"/>
    </source>
</evidence>
<organism evidence="12 13">
    <name type="scientific">Hydnomerulius pinastri MD-312</name>
    <dbReference type="NCBI Taxonomy" id="994086"/>
    <lineage>
        <taxon>Eukaryota</taxon>
        <taxon>Fungi</taxon>
        <taxon>Dikarya</taxon>
        <taxon>Basidiomycota</taxon>
        <taxon>Agaricomycotina</taxon>
        <taxon>Agaricomycetes</taxon>
        <taxon>Agaricomycetidae</taxon>
        <taxon>Boletales</taxon>
        <taxon>Boletales incertae sedis</taxon>
        <taxon>Leucogyrophana</taxon>
    </lineage>
</organism>
<dbReference type="Gene3D" id="3.90.770.10">
    <property type="entry name" value="3-hydroxy-3-methylglutaryl-coenzyme A Reductase, Chain A, domain 2"/>
    <property type="match status" value="1"/>
</dbReference>
<gene>
    <name evidence="12" type="ORF">HYDPIDRAFT_113779</name>
</gene>
<dbReference type="GO" id="GO:0005789">
    <property type="term" value="C:endoplasmic reticulum membrane"/>
    <property type="evidence" value="ECO:0007669"/>
    <property type="project" value="UniProtKB-SubCell"/>
</dbReference>
<dbReference type="PANTHER" id="PTHR10572:SF24">
    <property type="entry name" value="3-HYDROXY-3-METHYLGLUTARYL-COENZYME A REDUCTASE"/>
    <property type="match status" value="1"/>
</dbReference>
<evidence type="ECO:0000256" key="3">
    <source>
        <dbReference type="ARBA" id="ARBA00022692"/>
    </source>
</evidence>
<feature type="compositionally biased region" description="Low complexity" evidence="10">
    <location>
        <begin position="1231"/>
        <end position="1243"/>
    </location>
</feature>
<dbReference type="InterPro" id="IPR023076">
    <property type="entry name" value="HMG_CoA_Rdtase_CS"/>
</dbReference>
<dbReference type="InterPro" id="IPR009029">
    <property type="entry name" value="HMG_CoA_Rdtase_sub-bd_dom_sf"/>
</dbReference>
<keyword evidence="3 9" id="KW-0812">Transmembrane</keyword>
<dbReference type="GO" id="GO:0005778">
    <property type="term" value="C:peroxisomal membrane"/>
    <property type="evidence" value="ECO:0007669"/>
    <property type="project" value="TreeGrafter"/>
</dbReference>
<comment type="similarity">
    <text evidence="2 9">Belongs to the HMG-CoA reductase family.</text>
</comment>
<dbReference type="InterPro" id="IPR000731">
    <property type="entry name" value="SSD"/>
</dbReference>
<dbReference type="PROSITE" id="PS01192">
    <property type="entry name" value="HMG_COA_REDUCTASE_3"/>
    <property type="match status" value="1"/>
</dbReference>
<accession>A0A0C9VY36</accession>
<evidence type="ECO:0000256" key="1">
    <source>
        <dbReference type="ARBA" id="ARBA00004477"/>
    </source>
</evidence>
<evidence type="ECO:0000256" key="6">
    <source>
        <dbReference type="ARBA" id="ARBA00022989"/>
    </source>
</evidence>
<protein>
    <recommendedName>
        <fullName evidence="9">3-hydroxy-3-methylglutaryl coenzyme A reductase</fullName>
        <shortName evidence="9">HMG-CoA reductase</shortName>
        <ecNumber evidence="9">1.1.1.34</ecNumber>
    </recommendedName>
</protein>
<evidence type="ECO:0000256" key="7">
    <source>
        <dbReference type="ARBA" id="ARBA00023002"/>
    </source>
</evidence>
<dbReference type="InterPro" id="IPR002202">
    <property type="entry name" value="HMG_CoA_Rdtase"/>
</dbReference>
<dbReference type="PROSITE" id="PS50156">
    <property type="entry name" value="SSD"/>
    <property type="match status" value="1"/>
</dbReference>
<dbReference type="CDD" id="cd00643">
    <property type="entry name" value="HMG-CoA_reductase_classI"/>
    <property type="match status" value="1"/>
</dbReference>
<comment type="catalytic activity">
    <reaction evidence="9">
        <text>(R)-mevalonate + 2 NADP(+) + CoA = (3S)-3-hydroxy-3-methylglutaryl-CoA + 2 NADPH + 2 H(+)</text>
        <dbReference type="Rhea" id="RHEA:15989"/>
        <dbReference type="ChEBI" id="CHEBI:15378"/>
        <dbReference type="ChEBI" id="CHEBI:36464"/>
        <dbReference type="ChEBI" id="CHEBI:43074"/>
        <dbReference type="ChEBI" id="CHEBI:57287"/>
        <dbReference type="ChEBI" id="CHEBI:57783"/>
        <dbReference type="ChEBI" id="CHEBI:58349"/>
        <dbReference type="EC" id="1.1.1.34"/>
    </reaction>
</comment>
<dbReference type="SUPFAM" id="SSF55035">
    <property type="entry name" value="NAD-binding domain of HMG-CoA reductase"/>
    <property type="match status" value="1"/>
</dbReference>
<feature type="transmembrane region" description="Helical" evidence="9">
    <location>
        <begin position="245"/>
        <end position="264"/>
    </location>
</feature>
<dbReference type="AlphaFoldDB" id="A0A0C9VY36"/>
<evidence type="ECO:0000256" key="9">
    <source>
        <dbReference type="RuleBase" id="RU361219"/>
    </source>
</evidence>
<dbReference type="Gene3D" id="3.30.70.420">
    <property type="entry name" value="Hydroxymethylglutaryl-CoA reductase, class I/II, NAD/NADP-binding domain"/>
    <property type="match status" value="1"/>
</dbReference>
<reference evidence="12 13" key="1">
    <citation type="submission" date="2014-04" db="EMBL/GenBank/DDBJ databases">
        <title>Evolutionary Origins and Diversification of the Mycorrhizal Mutualists.</title>
        <authorList>
            <consortium name="DOE Joint Genome Institute"/>
            <consortium name="Mycorrhizal Genomics Consortium"/>
            <person name="Kohler A."/>
            <person name="Kuo A."/>
            <person name="Nagy L.G."/>
            <person name="Floudas D."/>
            <person name="Copeland A."/>
            <person name="Barry K.W."/>
            <person name="Cichocki N."/>
            <person name="Veneault-Fourrey C."/>
            <person name="LaButti K."/>
            <person name="Lindquist E.A."/>
            <person name="Lipzen A."/>
            <person name="Lundell T."/>
            <person name="Morin E."/>
            <person name="Murat C."/>
            <person name="Riley R."/>
            <person name="Ohm R."/>
            <person name="Sun H."/>
            <person name="Tunlid A."/>
            <person name="Henrissat B."/>
            <person name="Grigoriev I.V."/>
            <person name="Hibbett D.S."/>
            <person name="Martin F."/>
        </authorList>
    </citation>
    <scope>NUCLEOTIDE SEQUENCE [LARGE SCALE GENOMIC DNA]</scope>
    <source>
        <strain evidence="12 13">MD-312</strain>
    </source>
</reference>
<dbReference type="FunFam" id="3.30.70.420:FF:000001">
    <property type="entry name" value="3-hydroxy-3-methylglutaryl coenzyme A reductase"/>
    <property type="match status" value="1"/>
</dbReference>
<dbReference type="EMBL" id="KN839852">
    <property type="protein sequence ID" value="KIJ63175.1"/>
    <property type="molecule type" value="Genomic_DNA"/>
</dbReference>
<dbReference type="SUPFAM" id="SSF56542">
    <property type="entry name" value="Substrate-binding domain of HMG-CoA reductase"/>
    <property type="match status" value="1"/>
</dbReference>
<dbReference type="PROSITE" id="PS50065">
    <property type="entry name" value="HMG_COA_REDUCTASE_4"/>
    <property type="match status" value="1"/>
</dbReference>
<dbReference type="InterPro" id="IPR053958">
    <property type="entry name" value="HMGCR/SNAP/NPC1-like_SSD"/>
</dbReference>
<feature type="region of interest" description="Disordered" evidence="10">
    <location>
        <begin position="470"/>
        <end position="489"/>
    </location>
</feature>
<feature type="region of interest" description="Disordered" evidence="10">
    <location>
        <begin position="686"/>
        <end position="712"/>
    </location>
</feature>
<evidence type="ECO:0000256" key="8">
    <source>
        <dbReference type="ARBA" id="ARBA00023136"/>
    </source>
</evidence>
<dbReference type="PRINTS" id="PR00071">
    <property type="entry name" value="HMGCOARDTASE"/>
</dbReference>
<dbReference type="Pfam" id="PF12349">
    <property type="entry name" value="Sterol-sensing"/>
    <property type="match status" value="1"/>
</dbReference>
<feature type="transmembrane region" description="Helical" evidence="9">
    <location>
        <begin position="273"/>
        <end position="293"/>
    </location>
</feature>
<dbReference type="UniPathway" id="UPA00058">
    <property type="reaction ID" value="UER00103"/>
</dbReference>
<dbReference type="InterPro" id="IPR009023">
    <property type="entry name" value="HMG_CoA_Rdtase_NAD(P)-bd_sf"/>
</dbReference>
<dbReference type="Pfam" id="PF00368">
    <property type="entry name" value="HMG-CoA_red"/>
    <property type="match status" value="1"/>
</dbReference>
<evidence type="ECO:0000259" key="11">
    <source>
        <dbReference type="PROSITE" id="PS50156"/>
    </source>
</evidence>
<keyword evidence="7 9" id="KW-0560">Oxidoreductase</keyword>
<keyword evidence="8 9" id="KW-0472">Membrane</keyword>
<evidence type="ECO:0000313" key="12">
    <source>
        <dbReference type="EMBL" id="KIJ63175.1"/>
    </source>
</evidence>
<dbReference type="GO" id="GO:0006696">
    <property type="term" value="P:ergosterol biosynthetic process"/>
    <property type="evidence" value="ECO:0007669"/>
    <property type="project" value="TreeGrafter"/>
</dbReference>
<dbReference type="GO" id="GO:0015936">
    <property type="term" value="P:coenzyme A metabolic process"/>
    <property type="evidence" value="ECO:0007669"/>
    <property type="project" value="InterPro"/>
</dbReference>
<dbReference type="Proteomes" id="UP000053820">
    <property type="component" value="Unassembled WGS sequence"/>
</dbReference>
<dbReference type="PANTHER" id="PTHR10572">
    <property type="entry name" value="3-HYDROXY-3-METHYLGLUTARYL-COENZYME A REDUCTASE"/>
    <property type="match status" value="1"/>
</dbReference>
<name>A0A0C9VY36_9AGAM</name>